<dbReference type="Proteomes" id="UP001148838">
    <property type="component" value="Unassembled WGS sequence"/>
</dbReference>
<accession>A0ABQ8SRC6</accession>
<proteinExistence type="predicted"/>
<protein>
    <submittedName>
        <fullName evidence="2">Uncharacterized protein</fullName>
    </submittedName>
</protein>
<feature type="chain" id="PRO_5045946812" evidence="1">
    <location>
        <begin position="16"/>
        <end position="72"/>
    </location>
</feature>
<evidence type="ECO:0000256" key="1">
    <source>
        <dbReference type="SAM" id="SignalP"/>
    </source>
</evidence>
<evidence type="ECO:0000313" key="3">
    <source>
        <dbReference type="Proteomes" id="UP001148838"/>
    </source>
</evidence>
<evidence type="ECO:0000313" key="2">
    <source>
        <dbReference type="EMBL" id="KAJ4436354.1"/>
    </source>
</evidence>
<dbReference type="EMBL" id="JAJSOF020000023">
    <property type="protein sequence ID" value="KAJ4436354.1"/>
    <property type="molecule type" value="Genomic_DNA"/>
</dbReference>
<organism evidence="2 3">
    <name type="scientific">Periplaneta americana</name>
    <name type="common">American cockroach</name>
    <name type="synonym">Blatta americana</name>
    <dbReference type="NCBI Taxonomy" id="6978"/>
    <lineage>
        <taxon>Eukaryota</taxon>
        <taxon>Metazoa</taxon>
        <taxon>Ecdysozoa</taxon>
        <taxon>Arthropoda</taxon>
        <taxon>Hexapoda</taxon>
        <taxon>Insecta</taxon>
        <taxon>Pterygota</taxon>
        <taxon>Neoptera</taxon>
        <taxon>Polyneoptera</taxon>
        <taxon>Dictyoptera</taxon>
        <taxon>Blattodea</taxon>
        <taxon>Blattoidea</taxon>
        <taxon>Blattidae</taxon>
        <taxon>Blattinae</taxon>
        <taxon>Periplaneta</taxon>
    </lineage>
</organism>
<keyword evidence="3" id="KW-1185">Reference proteome</keyword>
<sequence>MFSLYLCVSLSLIEALQDASVLEYLIKLIQGGIVLELKITIEDNSAVIQSLKSSLEERDKKIEELALKIDDL</sequence>
<comment type="caution">
    <text evidence="2">The sequence shown here is derived from an EMBL/GenBank/DDBJ whole genome shotgun (WGS) entry which is preliminary data.</text>
</comment>
<keyword evidence="1" id="KW-0732">Signal</keyword>
<name>A0ABQ8SRC6_PERAM</name>
<gene>
    <name evidence="2" type="ORF">ANN_18986</name>
</gene>
<feature type="signal peptide" evidence="1">
    <location>
        <begin position="1"/>
        <end position="15"/>
    </location>
</feature>
<reference evidence="2 3" key="1">
    <citation type="journal article" date="2022" name="Allergy">
        <title>Genome assembly and annotation of Periplaneta americana reveal a comprehensive cockroach allergen profile.</title>
        <authorList>
            <person name="Wang L."/>
            <person name="Xiong Q."/>
            <person name="Saelim N."/>
            <person name="Wang L."/>
            <person name="Nong W."/>
            <person name="Wan A.T."/>
            <person name="Shi M."/>
            <person name="Liu X."/>
            <person name="Cao Q."/>
            <person name="Hui J.H.L."/>
            <person name="Sookrung N."/>
            <person name="Leung T.F."/>
            <person name="Tungtrongchitr A."/>
            <person name="Tsui S.K.W."/>
        </authorList>
    </citation>
    <scope>NUCLEOTIDE SEQUENCE [LARGE SCALE GENOMIC DNA]</scope>
    <source>
        <strain evidence="2">PWHHKU_190912</strain>
    </source>
</reference>